<dbReference type="RefSeq" id="WP_100712319.1">
    <property type="nucleotide sequence ID" value="NZ_NPDY01000001.1"/>
</dbReference>
<evidence type="ECO:0000313" key="4">
    <source>
        <dbReference type="Proteomes" id="UP000231990"/>
    </source>
</evidence>
<dbReference type="Proteomes" id="UP000231990">
    <property type="component" value="Unassembled WGS sequence"/>
</dbReference>
<evidence type="ECO:0000313" key="3">
    <source>
        <dbReference type="Proteomes" id="UP000231962"/>
    </source>
</evidence>
<dbReference type="AlphaFoldDB" id="A0A2M9ZS95"/>
<evidence type="ECO:0000313" key="2">
    <source>
        <dbReference type="EMBL" id="PJZ74894.1"/>
    </source>
</evidence>
<proteinExistence type="predicted"/>
<gene>
    <name evidence="1" type="ORF">CH360_02355</name>
    <name evidence="2" type="ORF">CH373_02355</name>
</gene>
<evidence type="ECO:0000313" key="1">
    <source>
        <dbReference type="EMBL" id="PJZ71360.1"/>
    </source>
</evidence>
<sequence>MVLRFAIFRQKSFFVFFFVLGVFYSSPNNLLAQQDLFNVSAIKITPEGRHYFQEQIIPYPNNIQFDTTYMHGIGNHQEMGLNLYNVFWIPRQNSSSFCFTLDCLSPYPHVSPTLTFAYQKKIQISEDLNIGFGTKSGGAVYPNDRDIKFATYDYFLVAQDLKKVRGIVYFGGYYGNPAFLGANRRKLRGLPEPHKLNYYGILSGFDIALLFHYSLLCDSISGANALGVTVCGLSYEFTKDLALSVGYQIPNHKNADFNPHSILFELNLYF</sequence>
<protein>
    <submittedName>
        <fullName evidence="2">Uncharacterized protein</fullName>
    </submittedName>
</protein>
<accession>A0A2M9ZS95</accession>
<keyword evidence="3" id="KW-1185">Reference proteome</keyword>
<dbReference type="Proteomes" id="UP000231962">
    <property type="component" value="Unassembled WGS sequence"/>
</dbReference>
<comment type="caution">
    <text evidence="2">The sequence shown here is derived from an EMBL/GenBank/DDBJ whole genome shotgun (WGS) entry which is preliminary data.</text>
</comment>
<dbReference type="EMBL" id="NPDZ01000001">
    <property type="protein sequence ID" value="PJZ74894.1"/>
    <property type="molecule type" value="Genomic_DNA"/>
</dbReference>
<dbReference type="EMBL" id="NPDY01000001">
    <property type="protein sequence ID" value="PJZ71360.1"/>
    <property type="molecule type" value="Genomic_DNA"/>
</dbReference>
<dbReference type="OrthoDB" id="320890at2"/>
<organism evidence="2 4">
    <name type="scientific">Leptospira perolatii</name>
    <dbReference type="NCBI Taxonomy" id="2023191"/>
    <lineage>
        <taxon>Bacteria</taxon>
        <taxon>Pseudomonadati</taxon>
        <taxon>Spirochaetota</taxon>
        <taxon>Spirochaetia</taxon>
        <taxon>Leptospirales</taxon>
        <taxon>Leptospiraceae</taxon>
        <taxon>Leptospira</taxon>
    </lineage>
</organism>
<name>A0A2M9ZS95_9LEPT</name>
<reference evidence="3 4" key="1">
    <citation type="submission" date="2017-07" db="EMBL/GenBank/DDBJ databases">
        <title>Leptospira spp. isolated from tropical soils.</title>
        <authorList>
            <person name="Thibeaux R."/>
            <person name="Iraola G."/>
            <person name="Ferres I."/>
            <person name="Bierque E."/>
            <person name="Girault D."/>
            <person name="Soupe-Gilbert M.-E."/>
            <person name="Picardeau M."/>
            <person name="Goarant C."/>
        </authorList>
    </citation>
    <scope>NUCLEOTIDE SEQUENCE [LARGE SCALE GENOMIC DNA]</scope>
    <source>
        <strain evidence="2 4">FH1-B-B1</strain>
        <strain evidence="1 3">FH1-B-C1</strain>
    </source>
</reference>